<accession>A0A379MNE0</accession>
<dbReference type="OrthoDB" id="9809878at2"/>
<dbReference type="InterPro" id="IPR011344">
    <property type="entry name" value="ssDNA-bd"/>
</dbReference>
<dbReference type="GO" id="GO:0006260">
    <property type="term" value="P:DNA replication"/>
    <property type="evidence" value="ECO:0007669"/>
    <property type="project" value="InterPro"/>
</dbReference>
<dbReference type="InterPro" id="IPR012340">
    <property type="entry name" value="NA-bd_OB-fold"/>
</dbReference>
<dbReference type="Pfam" id="PF00436">
    <property type="entry name" value="SSB"/>
    <property type="match status" value="1"/>
</dbReference>
<sequence>MVNKVILIGNVGAEPEVRALETGIKMARLRIATTERIYNSSTGEKREHTEWHTVVLWRGQADFAEKYIRKGSQVYVEGKIRSREWTEEATGNKRYAIEILADEIRLLGGQRRNDGNYGEHRGGPQPGHPAYGSRQEAQNTVPGLPKDADDLPF</sequence>
<feature type="compositionally biased region" description="Basic and acidic residues" evidence="4">
    <location>
        <begin position="111"/>
        <end position="122"/>
    </location>
</feature>
<dbReference type="Gene3D" id="2.40.50.140">
    <property type="entry name" value="Nucleic acid-binding proteins"/>
    <property type="match status" value="1"/>
</dbReference>
<evidence type="ECO:0000256" key="4">
    <source>
        <dbReference type="SAM" id="MobiDB-lite"/>
    </source>
</evidence>
<dbReference type="Proteomes" id="UP000255233">
    <property type="component" value="Unassembled WGS sequence"/>
</dbReference>
<dbReference type="SUPFAM" id="SSF50249">
    <property type="entry name" value="Nucleic acid-binding proteins"/>
    <property type="match status" value="1"/>
</dbReference>
<comment type="caution">
    <text evidence="2">Lacks conserved residue(s) required for the propagation of feature annotation.</text>
</comment>
<evidence type="ECO:0000313" key="5">
    <source>
        <dbReference type="EMBL" id="SUE33234.1"/>
    </source>
</evidence>
<dbReference type="GO" id="GO:0009295">
    <property type="term" value="C:nucleoid"/>
    <property type="evidence" value="ECO:0007669"/>
    <property type="project" value="TreeGrafter"/>
</dbReference>
<protein>
    <recommendedName>
        <fullName evidence="2 3">Single-stranded DNA-binding protein</fullName>
        <shortName evidence="2">SSB</shortName>
    </recommendedName>
</protein>
<dbReference type="EMBL" id="UGVL01000001">
    <property type="protein sequence ID" value="SUE33234.1"/>
    <property type="molecule type" value="Genomic_DNA"/>
</dbReference>
<proteinExistence type="inferred from homology"/>
<dbReference type="PROSITE" id="PS50935">
    <property type="entry name" value="SSB"/>
    <property type="match status" value="1"/>
</dbReference>
<dbReference type="NCBIfam" id="TIGR00621">
    <property type="entry name" value="ssb"/>
    <property type="match status" value="1"/>
</dbReference>
<evidence type="ECO:0000256" key="3">
    <source>
        <dbReference type="RuleBase" id="RU000524"/>
    </source>
</evidence>
<gene>
    <name evidence="5" type="primary">ssb</name>
    <name evidence="5" type="ORF">NCTC11190_00437</name>
</gene>
<reference evidence="5 6" key="1">
    <citation type="submission" date="2018-06" db="EMBL/GenBank/DDBJ databases">
        <authorList>
            <consortium name="Pathogen Informatics"/>
            <person name="Doyle S."/>
        </authorList>
    </citation>
    <scope>NUCLEOTIDE SEQUENCE [LARGE SCALE GENOMIC DNA]</scope>
    <source>
        <strain evidence="5 6">NCTC11190</strain>
    </source>
</reference>
<keyword evidence="6" id="KW-1185">Reference proteome</keyword>
<evidence type="ECO:0000256" key="1">
    <source>
        <dbReference type="ARBA" id="ARBA00023125"/>
    </source>
</evidence>
<dbReference type="HAMAP" id="MF_00984">
    <property type="entry name" value="SSB"/>
    <property type="match status" value="1"/>
</dbReference>
<dbReference type="PANTHER" id="PTHR10302:SF0">
    <property type="entry name" value="SINGLE-STRANDED DNA-BINDING PROTEIN, MITOCHONDRIAL"/>
    <property type="match status" value="1"/>
</dbReference>
<dbReference type="AlphaFoldDB" id="A0A379MNE0"/>
<evidence type="ECO:0000256" key="2">
    <source>
        <dbReference type="HAMAP-Rule" id="MF_00984"/>
    </source>
</evidence>
<dbReference type="RefSeq" id="WP_027290753.1">
    <property type="nucleotide sequence ID" value="NZ_CALVFX010000003.1"/>
</dbReference>
<keyword evidence="1 2" id="KW-0238">DNA-binding</keyword>
<dbReference type="GO" id="GO:0003697">
    <property type="term" value="F:single-stranded DNA binding"/>
    <property type="evidence" value="ECO:0007669"/>
    <property type="project" value="UniProtKB-UniRule"/>
</dbReference>
<organism evidence="5 6">
    <name type="scientific">Rikenella microfusus</name>
    <dbReference type="NCBI Taxonomy" id="28139"/>
    <lineage>
        <taxon>Bacteria</taxon>
        <taxon>Pseudomonadati</taxon>
        <taxon>Bacteroidota</taxon>
        <taxon>Bacteroidia</taxon>
        <taxon>Bacteroidales</taxon>
        <taxon>Rikenellaceae</taxon>
        <taxon>Rikenella</taxon>
    </lineage>
</organism>
<comment type="subunit">
    <text evidence="2">Homotetramer.</text>
</comment>
<evidence type="ECO:0000313" key="6">
    <source>
        <dbReference type="Proteomes" id="UP000255233"/>
    </source>
</evidence>
<dbReference type="CDD" id="cd04496">
    <property type="entry name" value="SSB_OBF"/>
    <property type="match status" value="1"/>
</dbReference>
<dbReference type="STRING" id="880526.GCA_000427365_01007"/>
<feature type="region of interest" description="Disordered" evidence="4">
    <location>
        <begin position="110"/>
        <end position="153"/>
    </location>
</feature>
<dbReference type="InterPro" id="IPR000424">
    <property type="entry name" value="Primosome_PriB/ssb"/>
</dbReference>
<dbReference type="PANTHER" id="PTHR10302">
    <property type="entry name" value="SINGLE-STRANDED DNA-BINDING PROTEIN"/>
    <property type="match status" value="1"/>
</dbReference>
<name>A0A379MNE0_9BACT</name>